<dbReference type="AlphaFoldDB" id="A0A1D8AX66"/>
<sequence>MTAIPSAELHTPDELLANASAMYASGDPKLFRGAILESITALEAFVQRTVFRSLEGRLDPLLVKWLEEKTRMDFDSRLSVLTQVATGLPINKSSELWDGYKKAKEIRNKVVHSGRKVTAMDVELVMASVRDWLSYLGTTVELEAVLLTLKRWVEQSPKPPIENEAQAIQLVAQYFHQSAAARITIEAEINTGGRRHRADMILDFGPRKVLVETKFPRLANNVRNVIRDAVEQADAKRQAANIGQACVIAFLRKRPEGVSDVVERHKGGGILSIAIETH</sequence>
<evidence type="ECO:0000313" key="2">
    <source>
        <dbReference type="Proteomes" id="UP000095228"/>
    </source>
</evidence>
<name>A0A1D8AX66_9BACT</name>
<organism evidence="1 2">
    <name type="scientific">Lacunisphaera limnophila</name>
    <dbReference type="NCBI Taxonomy" id="1838286"/>
    <lineage>
        <taxon>Bacteria</taxon>
        <taxon>Pseudomonadati</taxon>
        <taxon>Verrucomicrobiota</taxon>
        <taxon>Opitutia</taxon>
        <taxon>Opitutales</taxon>
        <taxon>Opitutaceae</taxon>
        <taxon>Lacunisphaera</taxon>
    </lineage>
</organism>
<dbReference type="EMBL" id="CP016094">
    <property type="protein sequence ID" value="AOS45457.1"/>
    <property type="molecule type" value="Genomic_DNA"/>
</dbReference>
<dbReference type="KEGG" id="obg:Verru16b_02538"/>
<keyword evidence="2" id="KW-1185">Reference proteome</keyword>
<protein>
    <submittedName>
        <fullName evidence="1">Uncharacterized protein</fullName>
    </submittedName>
</protein>
<dbReference type="RefSeq" id="WP_157772402.1">
    <property type="nucleotide sequence ID" value="NZ_CP016094.1"/>
</dbReference>
<accession>A0A1D8AX66</accession>
<gene>
    <name evidence="1" type="ORF">Verru16b_02538</name>
</gene>
<proteinExistence type="predicted"/>
<dbReference type="Proteomes" id="UP000095228">
    <property type="component" value="Chromosome"/>
</dbReference>
<evidence type="ECO:0000313" key="1">
    <source>
        <dbReference type="EMBL" id="AOS45457.1"/>
    </source>
</evidence>
<reference evidence="1 2" key="1">
    <citation type="submission" date="2016-06" db="EMBL/GenBank/DDBJ databases">
        <title>Three novel species with peptidoglycan cell walls form the new genus Lacunisphaera gen. nov. in the family Opitutaceae of the verrucomicrobial subdivision 4.</title>
        <authorList>
            <person name="Rast P."/>
            <person name="Gloeckner I."/>
            <person name="Jogler M."/>
            <person name="Boedeker C."/>
            <person name="Jeske O."/>
            <person name="Wiegand S."/>
            <person name="Reinhardt R."/>
            <person name="Schumann P."/>
            <person name="Rohde M."/>
            <person name="Spring S."/>
            <person name="Gloeckner F.O."/>
            <person name="Jogler C."/>
        </authorList>
    </citation>
    <scope>NUCLEOTIDE SEQUENCE [LARGE SCALE GENOMIC DNA]</scope>
    <source>
        <strain evidence="1 2">IG16b</strain>
    </source>
</reference>
<dbReference type="STRING" id="1838286.Verru16b_02538"/>